<evidence type="ECO:0000256" key="2">
    <source>
        <dbReference type="SAM" id="MobiDB-lite"/>
    </source>
</evidence>
<dbReference type="InterPro" id="IPR008972">
    <property type="entry name" value="Cupredoxin"/>
</dbReference>
<reference evidence="5" key="1">
    <citation type="submission" date="2022-09" db="EMBL/GenBank/DDBJ databases">
        <title>Fusarium specimens isolated from Avocado Roots.</title>
        <authorList>
            <person name="Stajich J."/>
            <person name="Roper C."/>
            <person name="Heimlech-Rivalta G."/>
        </authorList>
    </citation>
    <scope>NUCLEOTIDE SEQUENCE</scope>
    <source>
        <strain evidence="5">CF00136</strain>
    </source>
</reference>
<dbReference type="InterPro" id="IPR011707">
    <property type="entry name" value="Cu-oxidase-like_N"/>
</dbReference>
<evidence type="ECO:0000256" key="3">
    <source>
        <dbReference type="SAM" id="SignalP"/>
    </source>
</evidence>
<dbReference type="SUPFAM" id="SSF49503">
    <property type="entry name" value="Cupredoxins"/>
    <property type="match status" value="1"/>
</dbReference>
<dbReference type="AlphaFoldDB" id="A0A9W8RPV3"/>
<dbReference type="GO" id="GO:0005507">
    <property type="term" value="F:copper ion binding"/>
    <property type="evidence" value="ECO:0007669"/>
    <property type="project" value="InterPro"/>
</dbReference>
<accession>A0A9W8RPV3</accession>
<name>A0A9W8RPV3_9HYPO</name>
<keyword evidence="6" id="KW-1185">Reference proteome</keyword>
<keyword evidence="3" id="KW-0732">Signal</keyword>
<gene>
    <name evidence="5" type="ORF">NW762_012589</name>
</gene>
<dbReference type="Gene3D" id="2.60.40.420">
    <property type="entry name" value="Cupredoxins - blue copper proteins"/>
    <property type="match status" value="1"/>
</dbReference>
<feature type="chain" id="PRO_5040773668" description="Plastocyanin-like domain-containing protein" evidence="3">
    <location>
        <begin position="23"/>
        <end position="151"/>
    </location>
</feature>
<feature type="region of interest" description="Disordered" evidence="2">
    <location>
        <begin position="56"/>
        <end position="80"/>
    </location>
</feature>
<dbReference type="EMBL" id="JAOQAZ010000035">
    <property type="protein sequence ID" value="KAJ4248751.1"/>
    <property type="molecule type" value="Genomic_DNA"/>
</dbReference>
<dbReference type="Proteomes" id="UP001152049">
    <property type="component" value="Unassembled WGS sequence"/>
</dbReference>
<proteinExistence type="inferred from homology"/>
<feature type="domain" description="Plastocyanin-like" evidence="4">
    <location>
        <begin position="103"/>
        <end position="146"/>
    </location>
</feature>
<comment type="caution">
    <text evidence="5">The sequence shown here is derived from an EMBL/GenBank/DDBJ whole genome shotgun (WGS) entry which is preliminary data.</text>
</comment>
<sequence>MGTCLLTLFVTVAFILLQFSQQQPQPLAKQPIHDQSAIDPTSASIIPSKTSASAKAASQAANAFPSNIAPPEQSRLSDDLSSQIEPTTRIYVFNITRGLVSSGRYRKSMILVNGQTPGPLIEANIGDTIRVKVNNLMLNESTTIHWPNSSR</sequence>
<evidence type="ECO:0000256" key="1">
    <source>
        <dbReference type="ARBA" id="ARBA00010609"/>
    </source>
</evidence>
<feature type="signal peptide" evidence="3">
    <location>
        <begin position="1"/>
        <end position="22"/>
    </location>
</feature>
<organism evidence="5 6">
    <name type="scientific">Fusarium torreyae</name>
    <dbReference type="NCBI Taxonomy" id="1237075"/>
    <lineage>
        <taxon>Eukaryota</taxon>
        <taxon>Fungi</taxon>
        <taxon>Dikarya</taxon>
        <taxon>Ascomycota</taxon>
        <taxon>Pezizomycotina</taxon>
        <taxon>Sordariomycetes</taxon>
        <taxon>Hypocreomycetidae</taxon>
        <taxon>Hypocreales</taxon>
        <taxon>Nectriaceae</taxon>
        <taxon>Fusarium</taxon>
    </lineage>
</organism>
<evidence type="ECO:0000259" key="4">
    <source>
        <dbReference type="Pfam" id="PF07732"/>
    </source>
</evidence>
<dbReference type="OrthoDB" id="10255118at2759"/>
<protein>
    <recommendedName>
        <fullName evidence="4">Plastocyanin-like domain-containing protein</fullName>
    </recommendedName>
</protein>
<evidence type="ECO:0000313" key="6">
    <source>
        <dbReference type="Proteomes" id="UP001152049"/>
    </source>
</evidence>
<dbReference type="Pfam" id="PF07732">
    <property type="entry name" value="Cu-oxidase_3"/>
    <property type="match status" value="1"/>
</dbReference>
<evidence type="ECO:0000313" key="5">
    <source>
        <dbReference type="EMBL" id="KAJ4248751.1"/>
    </source>
</evidence>
<comment type="similarity">
    <text evidence="1">Belongs to the multicopper oxidase family.</text>
</comment>
<feature type="compositionally biased region" description="Low complexity" evidence="2">
    <location>
        <begin position="56"/>
        <end position="67"/>
    </location>
</feature>